<proteinExistence type="predicted"/>
<comment type="caution">
    <text evidence="2">The sequence shown here is derived from an EMBL/GenBank/DDBJ whole genome shotgun (WGS) entry which is preliminary data.</text>
</comment>
<evidence type="ECO:0000313" key="2">
    <source>
        <dbReference type="EMBL" id="PND29721.1"/>
    </source>
</evidence>
<accession>A0A2N8K8D6</accession>
<dbReference type="Proteomes" id="UP000235994">
    <property type="component" value="Unassembled WGS sequence"/>
</dbReference>
<keyword evidence="3" id="KW-1185">Reference proteome</keyword>
<name>A0A2N8K8D6_9BURK</name>
<gene>
    <name evidence="2" type="ORF">C1I89_33200</name>
</gene>
<reference evidence="2 3" key="1">
    <citation type="submission" date="2018-01" db="EMBL/GenBank/DDBJ databases">
        <title>The draft genome of an aniline degradation strain ANB-1.</title>
        <authorList>
            <person name="Zhang L."/>
            <person name="Jiang J."/>
        </authorList>
    </citation>
    <scope>NUCLEOTIDE SEQUENCE [LARGE SCALE GENOMIC DNA]</scope>
    <source>
        <strain evidence="2 3">ANB-1</strain>
    </source>
</reference>
<evidence type="ECO:0000256" key="1">
    <source>
        <dbReference type="SAM" id="MobiDB-lite"/>
    </source>
</evidence>
<evidence type="ECO:0000313" key="3">
    <source>
        <dbReference type="Proteomes" id="UP000235994"/>
    </source>
</evidence>
<organism evidence="2 3">
    <name type="scientific">Achromobacter pulmonis</name>
    <dbReference type="NCBI Taxonomy" id="1389932"/>
    <lineage>
        <taxon>Bacteria</taxon>
        <taxon>Pseudomonadati</taxon>
        <taxon>Pseudomonadota</taxon>
        <taxon>Betaproteobacteria</taxon>
        <taxon>Burkholderiales</taxon>
        <taxon>Alcaligenaceae</taxon>
        <taxon>Achromobacter</taxon>
    </lineage>
</organism>
<feature type="region of interest" description="Disordered" evidence="1">
    <location>
        <begin position="168"/>
        <end position="207"/>
    </location>
</feature>
<protein>
    <submittedName>
        <fullName evidence="2">Uncharacterized protein</fullName>
    </submittedName>
</protein>
<dbReference type="AlphaFoldDB" id="A0A2N8K8D6"/>
<dbReference type="EMBL" id="POQS01000022">
    <property type="protein sequence ID" value="PND29721.1"/>
    <property type="molecule type" value="Genomic_DNA"/>
</dbReference>
<sequence>MNSYNHNAAWSDFNDAEDQREYALIPPKTLAKVIMAIRPGGYDDPSEGWTGGYATRSDKTGAIYLNAKFTILEGPFAKRVVFGLIGLSSPKGPEWTHIGRSFLRAILNSARGIHPADNSPQAQSARRIKGFADLDGVEFVARIDVEKDQNGDDKNVIKAAIQPDHKEYAALMGQPMRTPSHASSAPPTGTPPMSSAPAVPTRPAWAQ</sequence>
<dbReference type="RefSeq" id="WP_102776369.1">
    <property type="nucleotide sequence ID" value="NZ_POQS01000022.1"/>
</dbReference>
<feature type="compositionally biased region" description="Polar residues" evidence="1">
    <location>
        <begin position="180"/>
        <end position="193"/>
    </location>
</feature>